<proteinExistence type="predicted"/>
<reference evidence="3" key="1">
    <citation type="submission" date="2018-04" db="EMBL/GenBank/DDBJ databases">
        <authorList>
            <person name="Lucker S."/>
            <person name="Sakoula D."/>
        </authorList>
    </citation>
    <scope>NUCLEOTIDE SEQUENCE [LARGE SCALE GENOMIC DNA]</scope>
</reference>
<accession>A0A330L5L4</accession>
<sequence length="377" mass="43164">MFGEHSKGAQVSREALYDQVWATPMTKVAKEYGISDVALAKICKKLNVPYPGRGYWRRKETGKTVKQTALPPSQDPSKQQVTIHRTIRAEMTFSEDVAQRIAAEQAPGQTIEVPERLGKTHRLISGQLTTWRSASVDEYGAIQSGTLRQLNIRVSPQALSRALRIMNTLFCALETRGYPVGNQEGYRKTLGVRINDEPVEFGLEEKFQRIELPQDPKRRSSPWSYPRHEYRYVATGILTLKINEWVDGVQKSWSDGKTARLETTLNNFLVGLLKVAEALKARRLKQEEEARLRQEAQRRREEEEQRQQEKQRRRQALFNEAESWAKAQQLRTYLAAVKEAVVTKHGTIQPGSEADQWFSWAYQQADALDPLRSPKST</sequence>
<evidence type="ECO:0000313" key="3">
    <source>
        <dbReference type="Proteomes" id="UP000248168"/>
    </source>
</evidence>
<dbReference type="EMBL" id="OUNR01000012">
    <property type="protein sequence ID" value="SPP64620.1"/>
    <property type="molecule type" value="Genomic_DNA"/>
</dbReference>
<dbReference type="AlphaFoldDB" id="A0A330L5L4"/>
<dbReference type="InParanoid" id="A0A330L5L4"/>
<dbReference type="Proteomes" id="UP000248168">
    <property type="component" value="Unassembled WGS sequence"/>
</dbReference>
<evidence type="ECO:0000313" key="2">
    <source>
        <dbReference type="EMBL" id="SPP64620.1"/>
    </source>
</evidence>
<organism evidence="2 3">
    <name type="scientific">Nitrospira lenta</name>
    <dbReference type="NCBI Taxonomy" id="1436998"/>
    <lineage>
        <taxon>Bacteria</taxon>
        <taxon>Pseudomonadati</taxon>
        <taxon>Nitrospirota</taxon>
        <taxon>Nitrospiria</taxon>
        <taxon>Nitrospirales</taxon>
        <taxon>Nitrospiraceae</taxon>
        <taxon>Nitrospira</taxon>
    </lineage>
</organism>
<protein>
    <submittedName>
        <fullName evidence="2">Uncharacterized protein</fullName>
    </submittedName>
</protein>
<evidence type="ECO:0000256" key="1">
    <source>
        <dbReference type="SAM" id="Coils"/>
    </source>
</evidence>
<dbReference type="OrthoDB" id="9777694at2"/>
<keyword evidence="1" id="KW-0175">Coiled coil</keyword>
<keyword evidence="3" id="KW-1185">Reference proteome</keyword>
<gene>
    <name evidence="2" type="ORF">NITLEN_20260</name>
</gene>
<name>A0A330L5L4_9BACT</name>
<feature type="coiled-coil region" evidence="1">
    <location>
        <begin position="275"/>
        <end position="320"/>
    </location>
</feature>
<dbReference type="RefSeq" id="WP_121988987.1">
    <property type="nucleotide sequence ID" value="NZ_OUNR01000012.1"/>
</dbReference>